<dbReference type="STRING" id="436010.A0A166UQX4"/>
<dbReference type="Gene3D" id="1.10.630.10">
    <property type="entry name" value="Cytochrome P450"/>
    <property type="match status" value="1"/>
</dbReference>
<keyword evidence="14" id="KW-1185">Reference proteome</keyword>
<dbReference type="GO" id="GO:0020037">
    <property type="term" value="F:heme binding"/>
    <property type="evidence" value="ECO:0007669"/>
    <property type="project" value="InterPro"/>
</dbReference>
<keyword evidence="5" id="KW-0349">Heme</keyword>
<keyword evidence="12" id="KW-0472">Membrane</keyword>
<dbReference type="AlphaFoldDB" id="A0A166UQX4"/>
<dbReference type="GO" id="GO:0005506">
    <property type="term" value="F:iron ion binding"/>
    <property type="evidence" value="ECO:0007669"/>
    <property type="project" value="InterPro"/>
</dbReference>
<gene>
    <name evidence="13" type="ORF">FIBSPDRAFT_812941</name>
</gene>
<dbReference type="InterPro" id="IPR050121">
    <property type="entry name" value="Cytochrome_P450_monoxygenase"/>
</dbReference>
<reference evidence="13 14" key="1">
    <citation type="journal article" date="2016" name="Mol. Biol. Evol.">
        <title>Comparative Genomics of Early-Diverging Mushroom-Forming Fungi Provides Insights into the Origins of Lignocellulose Decay Capabilities.</title>
        <authorList>
            <person name="Nagy L.G."/>
            <person name="Riley R."/>
            <person name="Tritt A."/>
            <person name="Adam C."/>
            <person name="Daum C."/>
            <person name="Floudas D."/>
            <person name="Sun H."/>
            <person name="Yadav J.S."/>
            <person name="Pangilinan J."/>
            <person name="Larsson K.H."/>
            <person name="Matsuura K."/>
            <person name="Barry K."/>
            <person name="Labutti K."/>
            <person name="Kuo R."/>
            <person name="Ohm R.A."/>
            <person name="Bhattacharya S.S."/>
            <person name="Shirouzu T."/>
            <person name="Yoshinaga Y."/>
            <person name="Martin F.M."/>
            <person name="Grigoriev I.V."/>
            <person name="Hibbett D.S."/>
        </authorList>
    </citation>
    <scope>NUCLEOTIDE SEQUENCE [LARGE SCALE GENOMIC DNA]</scope>
    <source>
        <strain evidence="13 14">CBS 109695</strain>
    </source>
</reference>
<organism evidence="13 14">
    <name type="scientific">Athelia psychrophila</name>
    <dbReference type="NCBI Taxonomy" id="1759441"/>
    <lineage>
        <taxon>Eukaryota</taxon>
        <taxon>Fungi</taxon>
        <taxon>Dikarya</taxon>
        <taxon>Basidiomycota</taxon>
        <taxon>Agaricomycotina</taxon>
        <taxon>Agaricomycetes</taxon>
        <taxon>Agaricomycetidae</taxon>
        <taxon>Atheliales</taxon>
        <taxon>Atheliaceae</taxon>
        <taxon>Athelia</taxon>
    </lineage>
</organism>
<keyword evidence="9" id="KW-0560">Oxidoreductase</keyword>
<evidence type="ECO:0000256" key="4">
    <source>
        <dbReference type="ARBA" id="ARBA00010617"/>
    </source>
</evidence>
<evidence type="ECO:0000256" key="7">
    <source>
        <dbReference type="ARBA" id="ARBA00022723"/>
    </source>
</evidence>
<dbReference type="PANTHER" id="PTHR24305">
    <property type="entry name" value="CYTOCHROME P450"/>
    <property type="match status" value="1"/>
</dbReference>
<dbReference type="GO" id="GO:0016705">
    <property type="term" value="F:oxidoreductase activity, acting on paired donors, with incorporation or reduction of molecular oxygen"/>
    <property type="evidence" value="ECO:0007669"/>
    <property type="project" value="InterPro"/>
</dbReference>
<evidence type="ECO:0000256" key="10">
    <source>
        <dbReference type="ARBA" id="ARBA00023004"/>
    </source>
</evidence>
<evidence type="ECO:0000256" key="9">
    <source>
        <dbReference type="ARBA" id="ARBA00023002"/>
    </source>
</evidence>
<evidence type="ECO:0000256" key="1">
    <source>
        <dbReference type="ARBA" id="ARBA00001971"/>
    </source>
</evidence>
<dbReference type="EMBL" id="KV417487">
    <property type="protein sequence ID" value="KZP31929.1"/>
    <property type="molecule type" value="Genomic_DNA"/>
</dbReference>
<keyword evidence="8" id="KW-1133">Transmembrane helix</keyword>
<evidence type="ECO:0000256" key="2">
    <source>
        <dbReference type="ARBA" id="ARBA00004370"/>
    </source>
</evidence>
<dbReference type="Pfam" id="PF00067">
    <property type="entry name" value="p450"/>
    <property type="match status" value="1"/>
</dbReference>
<dbReference type="InterPro" id="IPR036396">
    <property type="entry name" value="Cyt_P450_sf"/>
</dbReference>
<proteinExistence type="inferred from homology"/>
<protein>
    <submittedName>
        <fullName evidence="13">Cytochrome P450</fullName>
    </submittedName>
</protein>
<dbReference type="OrthoDB" id="2801241at2759"/>
<evidence type="ECO:0000256" key="12">
    <source>
        <dbReference type="ARBA" id="ARBA00023136"/>
    </source>
</evidence>
<evidence type="ECO:0000256" key="6">
    <source>
        <dbReference type="ARBA" id="ARBA00022692"/>
    </source>
</evidence>
<keyword evidence="11" id="KW-0503">Monooxygenase</keyword>
<comment type="similarity">
    <text evidence="4">Belongs to the cytochrome P450 family.</text>
</comment>
<dbReference type="GO" id="GO:0016020">
    <property type="term" value="C:membrane"/>
    <property type="evidence" value="ECO:0007669"/>
    <property type="project" value="UniProtKB-SubCell"/>
</dbReference>
<evidence type="ECO:0000256" key="3">
    <source>
        <dbReference type="ARBA" id="ARBA00004721"/>
    </source>
</evidence>
<dbReference type="SUPFAM" id="SSF48264">
    <property type="entry name" value="Cytochrome P450"/>
    <property type="match status" value="1"/>
</dbReference>
<keyword evidence="7" id="KW-0479">Metal-binding</keyword>
<dbReference type="PANTHER" id="PTHR24305:SF166">
    <property type="entry name" value="CYTOCHROME P450 12A4, MITOCHONDRIAL-RELATED"/>
    <property type="match status" value="1"/>
</dbReference>
<evidence type="ECO:0000313" key="14">
    <source>
        <dbReference type="Proteomes" id="UP000076532"/>
    </source>
</evidence>
<accession>A0A166UQX4</accession>
<comment type="pathway">
    <text evidence="3">Secondary metabolite biosynthesis; terpenoid biosynthesis.</text>
</comment>
<evidence type="ECO:0000256" key="11">
    <source>
        <dbReference type="ARBA" id="ARBA00023033"/>
    </source>
</evidence>
<evidence type="ECO:0000313" key="13">
    <source>
        <dbReference type="EMBL" id="KZP31929.1"/>
    </source>
</evidence>
<dbReference type="InterPro" id="IPR001128">
    <property type="entry name" value="Cyt_P450"/>
</dbReference>
<sequence length="279" mass="31290">MIHWVSRTALEIVGESALGYSFNDLGFESRPNEYSEALKSLAPTMFRLLIPRLFLPFLVKLGPTSFRRFLLKLILSADVKKAIDTSDVMYDTSAKIYQSKKDALAKGDDVVVEQVGRGKDVMSILLKVNSAAAEKDKLPEEELIGQMSVLIFAAMDTTSGGLSRMLHLLAQHQDVQDKLRAEIKEARAHGGDLDYNGLDSLPFRCGHLGDFAIVRRCEYLEKISPPLRKRRLDTRLYPLSTECMFKFLRVCLFPDIILLSARQDIILPLSKPTVGNDGK</sequence>
<evidence type="ECO:0000256" key="5">
    <source>
        <dbReference type="ARBA" id="ARBA00022617"/>
    </source>
</evidence>
<dbReference type="GO" id="GO:0004497">
    <property type="term" value="F:monooxygenase activity"/>
    <property type="evidence" value="ECO:0007669"/>
    <property type="project" value="UniProtKB-KW"/>
</dbReference>
<name>A0A166UQX4_9AGAM</name>
<comment type="cofactor">
    <cofactor evidence="1">
        <name>heme</name>
        <dbReference type="ChEBI" id="CHEBI:30413"/>
    </cofactor>
</comment>
<dbReference type="Proteomes" id="UP000076532">
    <property type="component" value="Unassembled WGS sequence"/>
</dbReference>
<keyword evidence="10" id="KW-0408">Iron</keyword>
<evidence type="ECO:0000256" key="8">
    <source>
        <dbReference type="ARBA" id="ARBA00022989"/>
    </source>
</evidence>
<comment type="subcellular location">
    <subcellularLocation>
        <location evidence="2">Membrane</location>
    </subcellularLocation>
</comment>
<keyword evidence="6" id="KW-0812">Transmembrane</keyword>